<dbReference type="RefSeq" id="WP_264283450.1">
    <property type="nucleotide sequence ID" value="NZ_CP107006.1"/>
</dbReference>
<dbReference type="InterPro" id="IPR011662">
    <property type="entry name" value="Secretin/TonB_short_N"/>
</dbReference>
<evidence type="ECO:0000256" key="3">
    <source>
        <dbReference type="ARBA" id="ARBA00022452"/>
    </source>
</evidence>
<keyword evidence="14" id="KW-1185">Reference proteome</keyword>
<evidence type="ECO:0000256" key="4">
    <source>
        <dbReference type="ARBA" id="ARBA00022496"/>
    </source>
</evidence>
<dbReference type="Proteomes" id="UP001162741">
    <property type="component" value="Chromosome"/>
</dbReference>
<name>A0ABY6J7W1_9BACT</name>
<dbReference type="SUPFAM" id="SSF49464">
    <property type="entry name" value="Carboxypeptidase regulatory domain-like"/>
    <property type="match status" value="1"/>
</dbReference>
<evidence type="ECO:0000313" key="14">
    <source>
        <dbReference type="Proteomes" id="UP001162741"/>
    </source>
</evidence>
<keyword evidence="4" id="KW-0410">Iron transport</keyword>
<dbReference type="Pfam" id="PF07715">
    <property type="entry name" value="Plug"/>
    <property type="match status" value="1"/>
</dbReference>
<comment type="subcellular location">
    <subcellularLocation>
        <location evidence="1 10">Cell outer membrane</location>
        <topology evidence="1 10">Multi-pass membrane protein</topology>
    </subcellularLocation>
</comment>
<dbReference type="PROSITE" id="PS00018">
    <property type="entry name" value="EF_HAND_1"/>
    <property type="match status" value="1"/>
</dbReference>
<dbReference type="InterPro" id="IPR018247">
    <property type="entry name" value="EF_Hand_1_Ca_BS"/>
</dbReference>
<dbReference type="Gene3D" id="3.55.50.30">
    <property type="match status" value="1"/>
</dbReference>
<keyword evidence="9 10" id="KW-0998">Cell outer membrane</keyword>
<evidence type="ECO:0000256" key="10">
    <source>
        <dbReference type="PROSITE-ProRule" id="PRU01360"/>
    </source>
</evidence>
<dbReference type="Gene3D" id="2.60.40.1120">
    <property type="entry name" value="Carboxypeptidase-like, regulatory domain"/>
    <property type="match status" value="1"/>
</dbReference>
<dbReference type="Pfam" id="PF13715">
    <property type="entry name" value="CarbopepD_reg_2"/>
    <property type="match status" value="1"/>
</dbReference>
<keyword evidence="7 11" id="KW-0798">TonB box</keyword>
<dbReference type="InterPro" id="IPR008969">
    <property type="entry name" value="CarboxyPept-like_regulatory"/>
</dbReference>
<organism evidence="13 14">
    <name type="scientific">Chitinophaga horti</name>
    <dbReference type="NCBI Taxonomy" id="2920382"/>
    <lineage>
        <taxon>Bacteria</taxon>
        <taxon>Pseudomonadati</taxon>
        <taxon>Bacteroidota</taxon>
        <taxon>Chitinophagia</taxon>
        <taxon>Chitinophagales</taxon>
        <taxon>Chitinophagaceae</taxon>
        <taxon>Chitinophaga</taxon>
    </lineage>
</organism>
<evidence type="ECO:0000256" key="5">
    <source>
        <dbReference type="ARBA" id="ARBA00022692"/>
    </source>
</evidence>
<dbReference type="InterPro" id="IPR037066">
    <property type="entry name" value="Plug_dom_sf"/>
</dbReference>
<dbReference type="Pfam" id="PF07660">
    <property type="entry name" value="STN"/>
    <property type="match status" value="1"/>
</dbReference>
<keyword evidence="6" id="KW-0408">Iron</keyword>
<gene>
    <name evidence="13" type="ORF">MKQ68_11700</name>
</gene>
<accession>A0ABY6J7W1</accession>
<evidence type="ECO:0000313" key="13">
    <source>
        <dbReference type="EMBL" id="UYQ95766.1"/>
    </source>
</evidence>
<dbReference type="NCBIfam" id="TIGR04057">
    <property type="entry name" value="SusC_RagA_signa"/>
    <property type="match status" value="1"/>
</dbReference>
<dbReference type="InterPro" id="IPR012910">
    <property type="entry name" value="Plug_dom"/>
</dbReference>
<evidence type="ECO:0000256" key="11">
    <source>
        <dbReference type="RuleBase" id="RU003357"/>
    </source>
</evidence>
<dbReference type="InterPro" id="IPR000531">
    <property type="entry name" value="Beta-barrel_TonB"/>
</dbReference>
<sequence length="1133" mass="125140">MQLITFRKPAHPPDASSKFLVMKLATLVLTLLFLQVRGTALSQTITLSAKDLPLKEVFTQLEKQTGYVVFYNAALLSNTKPVNVAVKNMPVEDFLRTVMQGQPVDYEISAKTITIKEKATSAIIAEDPPVKGRVLDEHGGPLPGATVSVAGTNRGVQTDGDGNFSIKAAKTDVLIFSYLGYDRKMVSLSGAKLPLEVGMALSKESMEEVVVIGYGTVAKRDLTGAVSSVKTADIKDVPVTRVDQMLQGRIAGAEIVSTDGEPGAATSIRIRGTRSISASNEPLFIVDGLMDAIRSLNEINPSDIASIEVLKDASSTAIYGSRGSNGVIIITTKAGSDKSGKTNFTFRTDVGQSKLPRYLDLMNATEFAQLQNDRYYFSATANQTKPLEDYPYPDPLSLGEGTNWTEEITRTAPYANLTLSGSGGDKATQYFFSVNHNNNQGIIDNSGLKRYQVRLNLDRQISKAVKAGVRFNYSNIRRAINNADVGTNTLWYRSTIFLAPTIAAYKPDGSFNDWNTQWYSGTLFDSPIANVKLRKNNQVEKSLSTMAYIEARVFKDFLLKSTISYSDYSMLADQFTPGTMPSRVKANSGAYALKRSYAVSNLLNENTISYKKTWNKAHTFDAVYGFTIQQQQYTNMQTSGSGYFVDDVENNDMGAIPSKETLTVGSYLENLVRVSQLARINYNYRSKYYLTVTGRADGASNFAANNKWAMFPSAAVKWNVAREAFMANVPVISDLALRLSGGTSGNDAISRYQSLARLNSSSTGYLFGGASPVSYFPSRIANEGLTWEKTTSYNAGLDLSFFNKRLEVTIDAYKSQTSDLLLTVQLPTQSGFNSRLANIGKTSNKGIEMTVTYDNIRKKNFTWSTTLTAAHNKQMVDDIGGLDRISVYDNPYGAFYMMYGYVKGQPLNALWGMQYAGTWKNAEEIAQDKVDKKYASAAVSYYSPGRQRYIDQNHDGVLDNNDLVYLGNADPKVYGGLQNTFSIYKVNVSFYFNFSLGGDIYNPVETFMGTGVYLANQFRYMVNAWHPVRNPTSDYPRADSKDDIPNDRFVHSASFLRFKNFALGYPVQLGKLTGNKLQSLNLSVSGNNLVLWKYYNGYDPEVSTQSEGSTIRRMDNGAYPSSRTITFSAELKF</sequence>
<evidence type="ECO:0000256" key="2">
    <source>
        <dbReference type="ARBA" id="ARBA00022448"/>
    </source>
</evidence>
<dbReference type="SMART" id="SM00965">
    <property type="entry name" value="STN"/>
    <property type="match status" value="1"/>
</dbReference>
<dbReference type="NCBIfam" id="TIGR04056">
    <property type="entry name" value="OMP_RagA_SusC"/>
    <property type="match status" value="1"/>
</dbReference>
<evidence type="ECO:0000256" key="9">
    <source>
        <dbReference type="ARBA" id="ARBA00023237"/>
    </source>
</evidence>
<proteinExistence type="inferred from homology"/>
<dbReference type="SUPFAM" id="SSF56935">
    <property type="entry name" value="Porins"/>
    <property type="match status" value="1"/>
</dbReference>
<dbReference type="PROSITE" id="PS52016">
    <property type="entry name" value="TONB_DEPENDENT_REC_3"/>
    <property type="match status" value="1"/>
</dbReference>
<comment type="similarity">
    <text evidence="10 11">Belongs to the TonB-dependent receptor family.</text>
</comment>
<evidence type="ECO:0000256" key="6">
    <source>
        <dbReference type="ARBA" id="ARBA00023004"/>
    </source>
</evidence>
<evidence type="ECO:0000259" key="12">
    <source>
        <dbReference type="SMART" id="SM00965"/>
    </source>
</evidence>
<dbReference type="Gene3D" id="2.40.170.20">
    <property type="entry name" value="TonB-dependent receptor, beta-barrel domain"/>
    <property type="match status" value="1"/>
</dbReference>
<keyword evidence="4" id="KW-0406">Ion transport</keyword>
<evidence type="ECO:0000256" key="1">
    <source>
        <dbReference type="ARBA" id="ARBA00004571"/>
    </source>
</evidence>
<dbReference type="InterPro" id="IPR039426">
    <property type="entry name" value="TonB-dep_rcpt-like"/>
</dbReference>
<evidence type="ECO:0000256" key="8">
    <source>
        <dbReference type="ARBA" id="ARBA00023136"/>
    </source>
</evidence>
<keyword evidence="5 10" id="KW-0812">Transmembrane</keyword>
<dbReference type="InterPro" id="IPR023996">
    <property type="entry name" value="TonB-dep_OMP_SusC/RagA"/>
</dbReference>
<reference evidence="13" key="1">
    <citation type="submission" date="2022-10" db="EMBL/GenBank/DDBJ databases">
        <title>Chitinophaga sp. nov., isolated from soil.</title>
        <authorList>
            <person name="Jeon C.O."/>
        </authorList>
    </citation>
    <scope>NUCLEOTIDE SEQUENCE</scope>
    <source>
        <strain evidence="13">R8</strain>
    </source>
</reference>
<keyword evidence="8 10" id="KW-0472">Membrane</keyword>
<dbReference type="Gene3D" id="2.170.130.10">
    <property type="entry name" value="TonB-dependent receptor, plug domain"/>
    <property type="match status" value="1"/>
</dbReference>
<dbReference type="EMBL" id="CP107006">
    <property type="protein sequence ID" value="UYQ95766.1"/>
    <property type="molecule type" value="Genomic_DNA"/>
</dbReference>
<dbReference type="InterPro" id="IPR023997">
    <property type="entry name" value="TonB-dep_OMP_SusC/RagA_CS"/>
</dbReference>
<keyword evidence="3 10" id="KW-1134">Transmembrane beta strand</keyword>
<dbReference type="Pfam" id="PF00593">
    <property type="entry name" value="TonB_dep_Rec_b-barrel"/>
    <property type="match status" value="1"/>
</dbReference>
<feature type="domain" description="Secretin/TonB short N-terminal" evidence="12">
    <location>
        <begin position="67"/>
        <end position="118"/>
    </location>
</feature>
<dbReference type="InterPro" id="IPR036942">
    <property type="entry name" value="Beta-barrel_TonB_sf"/>
</dbReference>
<evidence type="ECO:0000256" key="7">
    <source>
        <dbReference type="ARBA" id="ARBA00023077"/>
    </source>
</evidence>
<protein>
    <submittedName>
        <fullName evidence="13">TonB-dependent receptor</fullName>
    </submittedName>
</protein>
<keyword evidence="13" id="KW-0675">Receptor</keyword>
<keyword evidence="2 10" id="KW-0813">Transport</keyword>